<dbReference type="AlphaFoldDB" id="A0LV28"/>
<accession>A0LV28</accession>
<evidence type="ECO:0000313" key="3">
    <source>
        <dbReference type="EMBL" id="ABK53288.1"/>
    </source>
</evidence>
<reference evidence="3 4" key="1">
    <citation type="journal article" date="2009" name="Genome Res.">
        <title>Complete genome of the cellulolytic thermophile Acidothermus cellulolyticus 11B provides insights into its ecophysiological and evolutionary adaptations.</title>
        <authorList>
            <person name="Barabote R.D."/>
            <person name="Xie G."/>
            <person name="Leu D.H."/>
            <person name="Normand P."/>
            <person name="Necsulea A."/>
            <person name="Daubin V."/>
            <person name="Medigue C."/>
            <person name="Adney W.S."/>
            <person name="Xu X.C."/>
            <person name="Lapidus A."/>
            <person name="Parales R.E."/>
            <person name="Detter C."/>
            <person name="Pujic P."/>
            <person name="Bruce D."/>
            <person name="Lavire C."/>
            <person name="Challacombe J.F."/>
            <person name="Brettin T.S."/>
            <person name="Berry A.M."/>
        </authorList>
    </citation>
    <scope>NUCLEOTIDE SEQUENCE [LARGE SCALE GENOMIC DNA]</scope>
    <source>
        <strain evidence="4">ATCC 43068 / DSM 8971 / 11B</strain>
    </source>
</reference>
<dbReference type="EMBL" id="CP000481">
    <property type="protein sequence ID" value="ABK53288.1"/>
    <property type="molecule type" value="Genomic_DNA"/>
</dbReference>
<feature type="region of interest" description="Disordered" evidence="1">
    <location>
        <begin position="84"/>
        <end position="113"/>
    </location>
</feature>
<dbReference type="Proteomes" id="UP000008221">
    <property type="component" value="Chromosome"/>
</dbReference>
<dbReference type="InterPro" id="IPR007393">
    <property type="entry name" value="YlxR_dom"/>
</dbReference>
<keyword evidence="4" id="KW-1185">Reference proteome</keyword>
<gene>
    <name evidence="3" type="ordered locus">Acel_1516</name>
</gene>
<evidence type="ECO:0000259" key="2">
    <source>
        <dbReference type="Pfam" id="PF04296"/>
    </source>
</evidence>
<dbReference type="InterPro" id="IPR035931">
    <property type="entry name" value="YlxR-like_sf"/>
</dbReference>
<name>A0LV28_ACIC1</name>
<feature type="region of interest" description="Disordered" evidence="1">
    <location>
        <begin position="42"/>
        <end position="61"/>
    </location>
</feature>
<dbReference type="PANTHER" id="PTHR34215">
    <property type="entry name" value="BLL0784 PROTEIN"/>
    <property type="match status" value="1"/>
</dbReference>
<dbReference type="HOGENOM" id="CLU_147970_0_1_11"/>
<dbReference type="KEGG" id="ace:Acel_1516"/>
<sequence>MVGGVEAVHSGCVPIRTCIGCRQRAAKTDLLRLVVRADDDGRSARVVPDPRGRMPGRGAYLHPDPACLEQALRRRSLPRALRVSGPVETSGVRRYLEGEEYGPDPSGPTTGCQ</sequence>
<feature type="domain" description="YlxR" evidence="2">
    <location>
        <begin position="16"/>
        <end position="86"/>
    </location>
</feature>
<dbReference type="eggNOG" id="COG2740">
    <property type="taxonomic scope" value="Bacteria"/>
</dbReference>
<dbReference type="Pfam" id="PF04296">
    <property type="entry name" value="YlxR"/>
    <property type="match status" value="1"/>
</dbReference>
<evidence type="ECO:0000313" key="4">
    <source>
        <dbReference type="Proteomes" id="UP000008221"/>
    </source>
</evidence>
<organism evidence="3 4">
    <name type="scientific">Acidothermus cellulolyticus (strain ATCC 43068 / DSM 8971 / 11B)</name>
    <dbReference type="NCBI Taxonomy" id="351607"/>
    <lineage>
        <taxon>Bacteria</taxon>
        <taxon>Bacillati</taxon>
        <taxon>Actinomycetota</taxon>
        <taxon>Actinomycetes</taxon>
        <taxon>Acidothermales</taxon>
        <taxon>Acidothermaceae</taxon>
        <taxon>Acidothermus</taxon>
    </lineage>
</organism>
<feature type="compositionally biased region" description="Basic and acidic residues" evidence="1">
    <location>
        <begin position="42"/>
        <end position="52"/>
    </location>
</feature>
<proteinExistence type="predicted"/>
<protein>
    <recommendedName>
        <fullName evidence="2">YlxR domain-containing protein</fullName>
    </recommendedName>
</protein>
<dbReference type="SUPFAM" id="SSF64376">
    <property type="entry name" value="YlxR-like"/>
    <property type="match status" value="1"/>
</dbReference>
<evidence type="ECO:0000256" key="1">
    <source>
        <dbReference type="SAM" id="MobiDB-lite"/>
    </source>
</evidence>
<dbReference type="InParanoid" id="A0LV28"/>
<dbReference type="STRING" id="351607.Acel_1516"/>
<dbReference type="PANTHER" id="PTHR34215:SF1">
    <property type="entry name" value="YLXR DOMAIN-CONTAINING PROTEIN"/>
    <property type="match status" value="1"/>
</dbReference>
<dbReference type="InterPro" id="IPR037465">
    <property type="entry name" value="YlxR"/>
</dbReference>
<dbReference type="Gene3D" id="3.30.1230.10">
    <property type="entry name" value="YlxR-like"/>
    <property type="match status" value="1"/>
</dbReference>